<feature type="chain" id="PRO_5045046806" evidence="5">
    <location>
        <begin position="27"/>
        <end position="143"/>
    </location>
</feature>
<keyword evidence="4" id="KW-0472">Membrane</keyword>
<keyword evidence="7" id="KW-1185">Reference proteome</keyword>
<feature type="signal peptide" evidence="5">
    <location>
        <begin position="1"/>
        <end position="26"/>
    </location>
</feature>
<evidence type="ECO:0000256" key="4">
    <source>
        <dbReference type="ARBA" id="ARBA00023136"/>
    </source>
</evidence>
<protein>
    <submittedName>
        <fullName evidence="6">Cytochrome c maturation protein CcmE</fullName>
    </submittedName>
</protein>
<evidence type="ECO:0000256" key="3">
    <source>
        <dbReference type="ARBA" id="ARBA00022748"/>
    </source>
</evidence>
<reference evidence="6 7" key="1">
    <citation type="submission" date="2020-09" db="EMBL/GenBank/DDBJ databases">
        <authorList>
            <person name="Kim M.K."/>
        </authorList>
    </citation>
    <scope>NUCLEOTIDE SEQUENCE [LARGE SCALE GENOMIC DNA]</scope>
    <source>
        <strain evidence="6 7">BT189</strain>
    </source>
</reference>
<comment type="subcellular location">
    <subcellularLocation>
        <location evidence="1">Membrane</location>
    </subcellularLocation>
</comment>
<dbReference type="EMBL" id="JACXAC010000002">
    <property type="protein sequence ID" value="MBD2721422.1"/>
    <property type="molecule type" value="Genomic_DNA"/>
</dbReference>
<sequence length="143" mass="15550">MKKSHIFIMAIIAVAAAIILSTTADASVYVGFGEARQRAAEGNTTKVHVVGKLPRDAAKQPMGLEYDPMTDPNYFAFTLVDTLHVAQRVVYNNPKPQDFDASEQVVITGCMKGNVFMADNILLKCPSKYVKKDLNQGATASVK</sequence>
<dbReference type="SUPFAM" id="SSF82093">
    <property type="entry name" value="Heme chaperone CcmE"/>
    <property type="match status" value="1"/>
</dbReference>
<dbReference type="InterPro" id="IPR004329">
    <property type="entry name" value="CcmE"/>
</dbReference>
<dbReference type="InterPro" id="IPR012340">
    <property type="entry name" value="NA-bd_OB-fold"/>
</dbReference>
<name>A0ABR8JQ26_9BACT</name>
<keyword evidence="5" id="KW-0732">Signal</keyword>
<dbReference type="InterPro" id="IPR036127">
    <property type="entry name" value="CcmE-like_sf"/>
</dbReference>
<accession>A0ABR8JQ26</accession>
<keyword evidence="2" id="KW-0408">Iron</keyword>
<keyword evidence="2" id="KW-0479">Metal-binding</keyword>
<evidence type="ECO:0000313" key="6">
    <source>
        <dbReference type="EMBL" id="MBD2721422.1"/>
    </source>
</evidence>
<organism evidence="6 7">
    <name type="scientific">Hymenobacter armeniacus</name>
    <dbReference type="NCBI Taxonomy" id="2771358"/>
    <lineage>
        <taxon>Bacteria</taxon>
        <taxon>Pseudomonadati</taxon>
        <taxon>Bacteroidota</taxon>
        <taxon>Cytophagia</taxon>
        <taxon>Cytophagales</taxon>
        <taxon>Hymenobacteraceae</taxon>
        <taxon>Hymenobacter</taxon>
    </lineage>
</organism>
<evidence type="ECO:0000313" key="7">
    <source>
        <dbReference type="Proteomes" id="UP000606003"/>
    </source>
</evidence>
<proteinExistence type="predicted"/>
<keyword evidence="3" id="KW-0201">Cytochrome c-type biogenesis</keyword>
<evidence type="ECO:0000256" key="2">
    <source>
        <dbReference type="ARBA" id="ARBA00022617"/>
    </source>
</evidence>
<dbReference type="RefSeq" id="WP_190922710.1">
    <property type="nucleotide sequence ID" value="NZ_JACXAC010000002.1"/>
</dbReference>
<comment type="caution">
    <text evidence="6">The sequence shown here is derived from an EMBL/GenBank/DDBJ whole genome shotgun (WGS) entry which is preliminary data.</text>
</comment>
<keyword evidence="2" id="KW-0349">Heme</keyword>
<evidence type="ECO:0000256" key="1">
    <source>
        <dbReference type="ARBA" id="ARBA00004370"/>
    </source>
</evidence>
<dbReference type="Proteomes" id="UP000606003">
    <property type="component" value="Unassembled WGS sequence"/>
</dbReference>
<gene>
    <name evidence="6" type="ORF">IC234_04725</name>
</gene>
<dbReference type="Pfam" id="PF03100">
    <property type="entry name" value="CcmE"/>
    <property type="match status" value="1"/>
</dbReference>
<dbReference type="Gene3D" id="2.40.50.140">
    <property type="entry name" value="Nucleic acid-binding proteins"/>
    <property type="match status" value="1"/>
</dbReference>
<evidence type="ECO:0000256" key="5">
    <source>
        <dbReference type="SAM" id="SignalP"/>
    </source>
</evidence>